<keyword evidence="2" id="KW-1185">Reference proteome</keyword>
<accession>A0ABP9PU94</accession>
<proteinExistence type="predicted"/>
<dbReference type="InterPro" id="IPR010451">
    <property type="entry name" value="Acetoacetate_decarboxylase"/>
</dbReference>
<sequence length="219" mass="23470">MTTEPAGPEAPQQDVEHPAAPWRLVGSMWVTAFRVSDGAGAGSRPGGLYLAAFVQYAEGSVLTYSELLVARALGRSQGRAVTITDIWVDSPASMAGGRELWAIPKGLCDFDLDSAHRGPVSTTDWTASRARHPIAEASFRDVSRLAPRVPFAGRTHQPPLPGADPDAGRGDLVTRMRGTARVLPARARWDLAADGPLAYLRDARQLGSVRVADFRLDFG</sequence>
<comment type="caution">
    <text evidence="1">The sequence shown here is derived from an EMBL/GenBank/DDBJ whole genome shotgun (WGS) entry which is preliminary data.</text>
</comment>
<organism evidence="1 2">
    <name type="scientific">Nocardioides marinquilinus</name>
    <dbReference type="NCBI Taxonomy" id="1210400"/>
    <lineage>
        <taxon>Bacteria</taxon>
        <taxon>Bacillati</taxon>
        <taxon>Actinomycetota</taxon>
        <taxon>Actinomycetes</taxon>
        <taxon>Propionibacteriales</taxon>
        <taxon>Nocardioidaceae</taxon>
        <taxon>Nocardioides</taxon>
    </lineage>
</organism>
<dbReference type="Gene3D" id="2.40.400.10">
    <property type="entry name" value="Acetoacetate decarboxylase-like"/>
    <property type="match status" value="1"/>
</dbReference>
<name>A0ABP9PU94_9ACTN</name>
<dbReference type="SUPFAM" id="SSF160104">
    <property type="entry name" value="Acetoacetate decarboxylase-like"/>
    <property type="match status" value="1"/>
</dbReference>
<dbReference type="Pfam" id="PF06314">
    <property type="entry name" value="ADC"/>
    <property type="match status" value="1"/>
</dbReference>
<dbReference type="RefSeq" id="WP_345459693.1">
    <property type="nucleotide sequence ID" value="NZ_BAABKG010000003.1"/>
</dbReference>
<evidence type="ECO:0000313" key="2">
    <source>
        <dbReference type="Proteomes" id="UP001500221"/>
    </source>
</evidence>
<dbReference type="Proteomes" id="UP001500221">
    <property type="component" value="Unassembled WGS sequence"/>
</dbReference>
<gene>
    <name evidence="1" type="ORF">GCM10023340_28620</name>
</gene>
<dbReference type="EMBL" id="BAABKG010000003">
    <property type="protein sequence ID" value="GAA5150806.1"/>
    <property type="molecule type" value="Genomic_DNA"/>
</dbReference>
<dbReference type="InterPro" id="IPR023375">
    <property type="entry name" value="ADC_dom_sf"/>
</dbReference>
<protein>
    <submittedName>
        <fullName evidence="1">Acetoacetate decarboxylase family protein</fullName>
    </submittedName>
</protein>
<reference evidence="2" key="1">
    <citation type="journal article" date="2019" name="Int. J. Syst. Evol. Microbiol.">
        <title>The Global Catalogue of Microorganisms (GCM) 10K type strain sequencing project: providing services to taxonomists for standard genome sequencing and annotation.</title>
        <authorList>
            <consortium name="The Broad Institute Genomics Platform"/>
            <consortium name="The Broad Institute Genome Sequencing Center for Infectious Disease"/>
            <person name="Wu L."/>
            <person name="Ma J."/>
        </authorList>
    </citation>
    <scope>NUCLEOTIDE SEQUENCE [LARGE SCALE GENOMIC DNA]</scope>
    <source>
        <strain evidence="2">JCM 18459</strain>
    </source>
</reference>
<evidence type="ECO:0000313" key="1">
    <source>
        <dbReference type="EMBL" id="GAA5150806.1"/>
    </source>
</evidence>